<gene>
    <name evidence="1" type="ORF">DLM78_20480</name>
</gene>
<sequence length="72" mass="8602">MNGNFKKDSERINRKCELNSGFCQNREFTLFHGRRLEPTLATRSCQTFARQMNVPFHEFQNTILIFPKEDYV</sequence>
<comment type="caution">
    <text evidence="1">The sequence shown here is derived from an EMBL/GenBank/DDBJ whole genome shotgun (WGS) entry which is preliminary data.</text>
</comment>
<evidence type="ECO:0000313" key="1">
    <source>
        <dbReference type="EMBL" id="RHX83861.1"/>
    </source>
</evidence>
<organism evidence="1 2">
    <name type="scientific">Leptospira stimsonii</name>
    <dbReference type="NCBI Taxonomy" id="2202203"/>
    <lineage>
        <taxon>Bacteria</taxon>
        <taxon>Pseudomonadati</taxon>
        <taxon>Spirochaetota</taxon>
        <taxon>Spirochaetia</taxon>
        <taxon>Leptospirales</taxon>
        <taxon>Leptospiraceae</taxon>
        <taxon>Leptospira</taxon>
    </lineage>
</organism>
<dbReference type="EMBL" id="QHCS01000007">
    <property type="protein sequence ID" value="RHX83861.1"/>
    <property type="molecule type" value="Genomic_DNA"/>
</dbReference>
<proteinExistence type="predicted"/>
<protein>
    <submittedName>
        <fullName evidence="1">Uncharacterized protein</fullName>
    </submittedName>
</protein>
<name>A0A8B3CNY3_9LEPT</name>
<evidence type="ECO:0000313" key="2">
    <source>
        <dbReference type="Proteomes" id="UP000266669"/>
    </source>
</evidence>
<dbReference type="AlphaFoldDB" id="A0A8B3CNY3"/>
<reference evidence="2" key="1">
    <citation type="submission" date="2018-05" db="EMBL/GenBank/DDBJ databases">
        <title>Leptospira yasudae sp. nov. and Leptospira stimsonii sp. nov., two pathogenic species of the genus Leptospira isolated from environmental sources.</title>
        <authorList>
            <person name="Casanovas-Massana A."/>
            <person name="Hamond C."/>
            <person name="Santos L.A."/>
            <person name="Hacker K.P."/>
            <person name="Balassiano I."/>
            <person name="Medeiros M.A."/>
            <person name="Reis M.G."/>
            <person name="Ko A.I."/>
            <person name="Wunder E.A."/>
        </authorList>
    </citation>
    <scope>NUCLEOTIDE SEQUENCE [LARGE SCALE GENOMIC DNA]</scope>
    <source>
        <strain evidence="2">AMB6-RJ</strain>
    </source>
</reference>
<accession>A0A8B3CNY3</accession>
<dbReference type="Proteomes" id="UP000266669">
    <property type="component" value="Unassembled WGS sequence"/>
</dbReference>